<keyword evidence="5" id="KW-0378">Hydrolase</keyword>
<dbReference type="PANTHER" id="PTHR23402">
    <property type="entry name" value="PROTEASE FAMILY C15 PYROGLUTAMYL-PEPTIDASE I-RELATED"/>
    <property type="match status" value="1"/>
</dbReference>
<dbReference type="InterPro" id="IPR016125">
    <property type="entry name" value="Peptidase_C15-like"/>
</dbReference>
<evidence type="ECO:0000313" key="10">
    <source>
        <dbReference type="Proteomes" id="UP000020773"/>
    </source>
</evidence>
<dbReference type="GeneID" id="93102852"/>
<evidence type="ECO:0000256" key="7">
    <source>
        <dbReference type="ARBA" id="ARBA00030836"/>
    </source>
</evidence>
<dbReference type="CDD" id="cd00501">
    <property type="entry name" value="Peptidase_C15"/>
    <property type="match status" value="1"/>
</dbReference>
<name>A0A015UYG5_BACFG</name>
<keyword evidence="6" id="KW-0788">Thiol protease</keyword>
<evidence type="ECO:0000256" key="3">
    <source>
        <dbReference type="ARBA" id="ARBA00022490"/>
    </source>
</evidence>
<dbReference type="Gene3D" id="3.40.630.20">
    <property type="entry name" value="Peptidase C15, pyroglutamyl peptidase I-like"/>
    <property type="match status" value="1"/>
</dbReference>
<dbReference type="PATRIC" id="fig|1339316.3.peg.5053"/>
<protein>
    <recommendedName>
        <fullName evidence="2">Pyrrolidone-carboxylate peptidase</fullName>
    </recommendedName>
    <alternativeName>
        <fullName evidence="7">5-oxoprolyl-peptidase</fullName>
    </alternativeName>
    <alternativeName>
        <fullName evidence="8">Pyroglutamyl-peptidase I</fullName>
    </alternativeName>
</protein>
<evidence type="ECO:0000256" key="1">
    <source>
        <dbReference type="ARBA" id="ARBA00006641"/>
    </source>
</evidence>
<gene>
    <name evidence="9" type="ORF">M125_5335</name>
</gene>
<reference evidence="9 10" key="1">
    <citation type="submission" date="2014-02" db="EMBL/GenBank/DDBJ databases">
        <authorList>
            <person name="Sears C."/>
            <person name="Carroll K."/>
            <person name="Sack B.R."/>
            <person name="Qadri F."/>
            <person name="Myers L.L."/>
            <person name="Chung G.-T."/>
            <person name="Escheverria P."/>
            <person name="Fraser C.M."/>
            <person name="Sadzewicz L."/>
            <person name="Shefchek K.A."/>
            <person name="Tallon L."/>
            <person name="Das S.P."/>
            <person name="Daugherty S."/>
            <person name="Mongodin E.F."/>
        </authorList>
    </citation>
    <scope>NUCLEOTIDE SEQUENCE [LARGE SCALE GENOMIC DNA]</scope>
    <source>
        <strain evidence="10">3998T(B)3</strain>
    </source>
</reference>
<keyword evidence="3" id="KW-0963">Cytoplasm</keyword>
<dbReference type="AlphaFoldDB" id="A0A015UYG5"/>
<dbReference type="Proteomes" id="UP000020773">
    <property type="component" value="Unassembled WGS sequence"/>
</dbReference>
<accession>A0A015UYG5</accession>
<dbReference type="PRINTS" id="PR00706">
    <property type="entry name" value="PYROGLUPTASE"/>
</dbReference>
<dbReference type="InterPro" id="IPR000816">
    <property type="entry name" value="Peptidase_C15"/>
</dbReference>
<dbReference type="EMBL" id="JGDB01000320">
    <property type="protein sequence ID" value="EXY88036.1"/>
    <property type="molecule type" value="Genomic_DNA"/>
</dbReference>
<sequence>MRILFTGFDPFGGEKINPAGEAVKMMKNEIQGAEILKLEVPTVFGKAGEVLKKAVEQYRPDAVVCVGQAGGRAAITPEMIAVNIMDARIPDNAGNKPCHELIIKEGREAYFSSLPVKDIEKNLNDNGIPSSVSYGADNE</sequence>
<evidence type="ECO:0000256" key="6">
    <source>
        <dbReference type="ARBA" id="ARBA00022807"/>
    </source>
</evidence>
<proteinExistence type="inferred from homology"/>
<dbReference type="GO" id="GO:0016920">
    <property type="term" value="F:pyroglutamyl-peptidase activity"/>
    <property type="evidence" value="ECO:0007669"/>
    <property type="project" value="InterPro"/>
</dbReference>
<dbReference type="InterPro" id="IPR036440">
    <property type="entry name" value="Peptidase_C15-like_sf"/>
</dbReference>
<dbReference type="PANTHER" id="PTHR23402:SF1">
    <property type="entry name" value="PYROGLUTAMYL-PEPTIDASE I"/>
    <property type="match status" value="1"/>
</dbReference>
<keyword evidence="4" id="KW-0645">Protease</keyword>
<dbReference type="GO" id="GO:0006508">
    <property type="term" value="P:proteolysis"/>
    <property type="evidence" value="ECO:0007669"/>
    <property type="project" value="UniProtKB-KW"/>
</dbReference>
<evidence type="ECO:0000256" key="2">
    <source>
        <dbReference type="ARBA" id="ARBA00019191"/>
    </source>
</evidence>
<dbReference type="GO" id="GO:0005829">
    <property type="term" value="C:cytosol"/>
    <property type="evidence" value="ECO:0007669"/>
    <property type="project" value="InterPro"/>
</dbReference>
<dbReference type="SUPFAM" id="SSF53182">
    <property type="entry name" value="Pyrrolidone carboxyl peptidase (pyroglutamate aminopeptidase)"/>
    <property type="match status" value="1"/>
</dbReference>
<dbReference type="RefSeq" id="WP_002788929.1">
    <property type="nucleotide sequence ID" value="NZ_JGDB01000320.1"/>
</dbReference>
<evidence type="ECO:0000256" key="8">
    <source>
        <dbReference type="ARBA" id="ARBA00031559"/>
    </source>
</evidence>
<evidence type="ECO:0000256" key="5">
    <source>
        <dbReference type="ARBA" id="ARBA00022801"/>
    </source>
</evidence>
<comment type="similarity">
    <text evidence="1">Belongs to the peptidase C15 family.</text>
</comment>
<organism evidence="9 10">
    <name type="scientific">Bacteroides fragilis str. 3998T(B)3</name>
    <dbReference type="NCBI Taxonomy" id="1339316"/>
    <lineage>
        <taxon>Bacteria</taxon>
        <taxon>Pseudomonadati</taxon>
        <taxon>Bacteroidota</taxon>
        <taxon>Bacteroidia</taxon>
        <taxon>Bacteroidales</taxon>
        <taxon>Bacteroidaceae</taxon>
        <taxon>Bacteroides</taxon>
    </lineage>
</organism>
<evidence type="ECO:0000256" key="4">
    <source>
        <dbReference type="ARBA" id="ARBA00022670"/>
    </source>
</evidence>
<evidence type="ECO:0000313" key="9">
    <source>
        <dbReference type="EMBL" id="EXY88036.1"/>
    </source>
</evidence>
<comment type="caution">
    <text evidence="9">The sequence shown here is derived from an EMBL/GenBank/DDBJ whole genome shotgun (WGS) entry which is preliminary data.</text>
</comment>
<dbReference type="Pfam" id="PF01470">
    <property type="entry name" value="Peptidase_C15"/>
    <property type="match status" value="1"/>
</dbReference>